<proteinExistence type="predicted"/>
<organism evidence="1 3">
    <name type="scientific">Medicago truncatula</name>
    <name type="common">Barrel medic</name>
    <name type="synonym">Medicago tribuloides</name>
    <dbReference type="NCBI Taxonomy" id="3880"/>
    <lineage>
        <taxon>Eukaryota</taxon>
        <taxon>Viridiplantae</taxon>
        <taxon>Streptophyta</taxon>
        <taxon>Embryophyta</taxon>
        <taxon>Tracheophyta</taxon>
        <taxon>Spermatophyta</taxon>
        <taxon>Magnoliopsida</taxon>
        <taxon>eudicotyledons</taxon>
        <taxon>Gunneridae</taxon>
        <taxon>Pentapetalae</taxon>
        <taxon>rosids</taxon>
        <taxon>fabids</taxon>
        <taxon>Fabales</taxon>
        <taxon>Fabaceae</taxon>
        <taxon>Papilionoideae</taxon>
        <taxon>50 kb inversion clade</taxon>
        <taxon>NPAAA clade</taxon>
        <taxon>Hologalegina</taxon>
        <taxon>IRL clade</taxon>
        <taxon>Trifolieae</taxon>
        <taxon>Medicago</taxon>
    </lineage>
</organism>
<protein>
    <recommendedName>
        <fullName evidence="4">FAR1 domain-containing protein</fullName>
    </recommendedName>
</protein>
<dbReference type="HOGENOM" id="CLU_2797778_0_0_1"/>
<reference evidence="2" key="3">
    <citation type="submission" date="2015-04" db="UniProtKB">
        <authorList>
            <consortium name="EnsemblPlants"/>
        </authorList>
    </citation>
    <scope>IDENTIFICATION</scope>
    <source>
        <strain evidence="2">cv. Jemalong A17</strain>
    </source>
</reference>
<dbReference type="EnsemblPlants" id="AES89088">
    <property type="protein sequence ID" value="AES89088"/>
    <property type="gene ID" value="MTR_4g069880"/>
</dbReference>
<dbReference type="PANTHER" id="PTHR46328">
    <property type="entry name" value="FAR-RED IMPAIRED RESPONSIVE (FAR1) FAMILY PROTEIN-RELATED"/>
    <property type="match status" value="1"/>
</dbReference>
<dbReference type="PANTHER" id="PTHR46328:SF34">
    <property type="entry name" value="PROTEIN FAR1-RELATED SEQUENCE 5-LIKE"/>
    <property type="match status" value="1"/>
</dbReference>
<evidence type="ECO:0000313" key="3">
    <source>
        <dbReference type="Proteomes" id="UP000002051"/>
    </source>
</evidence>
<reference evidence="1 3" key="2">
    <citation type="journal article" date="2014" name="BMC Genomics">
        <title>An improved genome release (version Mt4.0) for the model legume Medicago truncatula.</title>
        <authorList>
            <person name="Tang H."/>
            <person name="Krishnakumar V."/>
            <person name="Bidwell S."/>
            <person name="Rosen B."/>
            <person name="Chan A."/>
            <person name="Zhou S."/>
            <person name="Gentzbittel L."/>
            <person name="Childs K.L."/>
            <person name="Yandell M."/>
            <person name="Gundlach H."/>
            <person name="Mayer K.F."/>
            <person name="Schwartz D.C."/>
            <person name="Town C.D."/>
        </authorList>
    </citation>
    <scope>GENOME REANNOTATION</scope>
    <source>
        <strain evidence="2 3">cv. Jemalong A17</strain>
    </source>
</reference>
<name>G7JG48_MEDTR</name>
<sequence>MASSNVDCKPNLEMRFDNMDDASKFWLAYSLCVGFRVRVRFTNKKEDGSESSCRLIFCKEILKRKEKR</sequence>
<keyword evidence="3" id="KW-1185">Reference proteome</keyword>
<accession>G7JG48</accession>
<dbReference type="EMBL" id="CM001220">
    <property type="protein sequence ID" value="AES89088.1"/>
    <property type="molecule type" value="Genomic_DNA"/>
</dbReference>
<reference evidence="1 3" key="1">
    <citation type="journal article" date="2011" name="Nature">
        <title>The Medicago genome provides insight into the evolution of rhizobial symbioses.</title>
        <authorList>
            <person name="Young N.D."/>
            <person name="Debelle F."/>
            <person name="Oldroyd G.E."/>
            <person name="Geurts R."/>
            <person name="Cannon S.B."/>
            <person name="Udvardi M.K."/>
            <person name="Benedito V.A."/>
            <person name="Mayer K.F."/>
            <person name="Gouzy J."/>
            <person name="Schoof H."/>
            <person name="Van de Peer Y."/>
            <person name="Proost S."/>
            <person name="Cook D.R."/>
            <person name="Meyers B.C."/>
            <person name="Spannagl M."/>
            <person name="Cheung F."/>
            <person name="De Mita S."/>
            <person name="Krishnakumar V."/>
            <person name="Gundlach H."/>
            <person name="Zhou S."/>
            <person name="Mudge J."/>
            <person name="Bharti A.K."/>
            <person name="Murray J.D."/>
            <person name="Naoumkina M.A."/>
            <person name="Rosen B."/>
            <person name="Silverstein K.A."/>
            <person name="Tang H."/>
            <person name="Rombauts S."/>
            <person name="Zhao P.X."/>
            <person name="Zhou P."/>
            <person name="Barbe V."/>
            <person name="Bardou P."/>
            <person name="Bechner M."/>
            <person name="Bellec A."/>
            <person name="Berger A."/>
            <person name="Berges H."/>
            <person name="Bidwell S."/>
            <person name="Bisseling T."/>
            <person name="Choisne N."/>
            <person name="Couloux A."/>
            <person name="Denny R."/>
            <person name="Deshpande S."/>
            <person name="Dai X."/>
            <person name="Doyle J.J."/>
            <person name="Dudez A.M."/>
            <person name="Farmer A.D."/>
            <person name="Fouteau S."/>
            <person name="Franken C."/>
            <person name="Gibelin C."/>
            <person name="Gish J."/>
            <person name="Goldstein S."/>
            <person name="Gonzalez A.J."/>
            <person name="Green P.J."/>
            <person name="Hallab A."/>
            <person name="Hartog M."/>
            <person name="Hua A."/>
            <person name="Humphray S.J."/>
            <person name="Jeong D.H."/>
            <person name="Jing Y."/>
            <person name="Jocker A."/>
            <person name="Kenton S.M."/>
            <person name="Kim D.J."/>
            <person name="Klee K."/>
            <person name="Lai H."/>
            <person name="Lang C."/>
            <person name="Lin S."/>
            <person name="Macmil S.L."/>
            <person name="Magdelenat G."/>
            <person name="Matthews L."/>
            <person name="McCorrison J."/>
            <person name="Monaghan E.L."/>
            <person name="Mun J.H."/>
            <person name="Najar F.Z."/>
            <person name="Nicholson C."/>
            <person name="Noirot C."/>
            <person name="O'Bleness M."/>
            <person name="Paule C.R."/>
            <person name="Poulain J."/>
            <person name="Prion F."/>
            <person name="Qin B."/>
            <person name="Qu C."/>
            <person name="Retzel E.F."/>
            <person name="Riddle C."/>
            <person name="Sallet E."/>
            <person name="Samain S."/>
            <person name="Samson N."/>
            <person name="Sanders I."/>
            <person name="Saurat O."/>
            <person name="Scarpelli C."/>
            <person name="Schiex T."/>
            <person name="Segurens B."/>
            <person name="Severin A.J."/>
            <person name="Sherrier D.J."/>
            <person name="Shi R."/>
            <person name="Sims S."/>
            <person name="Singer S.R."/>
            <person name="Sinharoy S."/>
            <person name="Sterck L."/>
            <person name="Viollet A."/>
            <person name="Wang B.B."/>
            <person name="Wang K."/>
            <person name="Wang M."/>
            <person name="Wang X."/>
            <person name="Warfsmann J."/>
            <person name="Weissenbach J."/>
            <person name="White D.D."/>
            <person name="White J.D."/>
            <person name="Wiley G.B."/>
            <person name="Wincker P."/>
            <person name="Xing Y."/>
            <person name="Yang L."/>
            <person name="Yao Z."/>
            <person name="Ying F."/>
            <person name="Zhai J."/>
            <person name="Zhou L."/>
            <person name="Zuber A."/>
            <person name="Denarie J."/>
            <person name="Dixon R.A."/>
            <person name="May G.D."/>
            <person name="Schwartz D.C."/>
            <person name="Rogers J."/>
            <person name="Quetier F."/>
            <person name="Town C.D."/>
            <person name="Roe B.A."/>
        </authorList>
    </citation>
    <scope>NUCLEOTIDE SEQUENCE [LARGE SCALE GENOMIC DNA]</scope>
    <source>
        <strain evidence="1">A17</strain>
        <strain evidence="2 3">cv. Jemalong A17</strain>
    </source>
</reference>
<evidence type="ECO:0008006" key="4">
    <source>
        <dbReference type="Google" id="ProtNLM"/>
    </source>
</evidence>
<evidence type="ECO:0000313" key="2">
    <source>
        <dbReference type="EnsemblPlants" id="AES89088"/>
    </source>
</evidence>
<evidence type="ECO:0000313" key="1">
    <source>
        <dbReference type="EMBL" id="AES89088.1"/>
    </source>
</evidence>
<dbReference type="PaxDb" id="3880-AES89088"/>
<dbReference type="Proteomes" id="UP000002051">
    <property type="component" value="Chromosome 4"/>
</dbReference>
<gene>
    <name evidence="1" type="ordered locus">MTR_4g069880</name>
</gene>
<dbReference type="AlphaFoldDB" id="G7JG48"/>